<dbReference type="InterPro" id="IPR029058">
    <property type="entry name" value="AB_hydrolase_fold"/>
</dbReference>
<evidence type="ECO:0000259" key="4">
    <source>
        <dbReference type="Pfam" id="PF07859"/>
    </source>
</evidence>
<name>A0ABM9L8E6_9MYCO</name>
<organism evidence="5 6">
    <name type="scientific">[Mycobacterium] kokjensenii</name>
    <dbReference type="NCBI Taxonomy" id="3064287"/>
    <lineage>
        <taxon>Bacteria</taxon>
        <taxon>Bacillati</taxon>
        <taxon>Actinomycetota</taxon>
        <taxon>Actinomycetes</taxon>
        <taxon>Mycobacteriales</taxon>
        <taxon>Mycobacteriaceae</taxon>
        <taxon>Mycolicibacter</taxon>
    </lineage>
</organism>
<feature type="transmembrane region" description="Helical" evidence="3">
    <location>
        <begin position="20"/>
        <end position="47"/>
    </location>
</feature>
<evidence type="ECO:0000256" key="3">
    <source>
        <dbReference type="SAM" id="Phobius"/>
    </source>
</evidence>
<keyword evidence="6" id="KW-1185">Reference proteome</keyword>
<dbReference type="RefSeq" id="WP_308475766.1">
    <property type="nucleotide sequence ID" value="NZ_OY726394.1"/>
</dbReference>
<dbReference type="Pfam" id="PF07859">
    <property type="entry name" value="Abhydrolase_3"/>
    <property type="match status" value="1"/>
</dbReference>
<gene>
    <name evidence="5" type="ORF">MU0083_000852</name>
</gene>
<evidence type="ECO:0000313" key="5">
    <source>
        <dbReference type="EMBL" id="CAJ1494568.1"/>
    </source>
</evidence>
<dbReference type="EMBL" id="OY726394">
    <property type="protein sequence ID" value="CAJ1494568.1"/>
    <property type="molecule type" value="Genomic_DNA"/>
</dbReference>
<dbReference type="PANTHER" id="PTHR48081">
    <property type="entry name" value="AB HYDROLASE SUPERFAMILY PROTEIN C4A8.06C"/>
    <property type="match status" value="1"/>
</dbReference>
<keyword evidence="3" id="KW-0812">Transmembrane</keyword>
<accession>A0ABM9L8E6</accession>
<dbReference type="InterPro" id="IPR013094">
    <property type="entry name" value="AB_hydrolase_3"/>
</dbReference>
<dbReference type="InterPro" id="IPR050300">
    <property type="entry name" value="GDXG_lipolytic_enzyme"/>
</dbReference>
<evidence type="ECO:0000256" key="2">
    <source>
        <dbReference type="ARBA" id="ARBA00022801"/>
    </source>
</evidence>
<keyword evidence="3" id="KW-0472">Membrane</keyword>
<evidence type="ECO:0000313" key="6">
    <source>
        <dbReference type="Proteomes" id="UP001190336"/>
    </source>
</evidence>
<dbReference type="Proteomes" id="UP001190336">
    <property type="component" value="Chromosome"/>
</dbReference>
<keyword evidence="3" id="KW-1133">Transmembrane helix</keyword>
<proteinExistence type="inferred from homology"/>
<dbReference type="GO" id="GO:0016787">
    <property type="term" value="F:hydrolase activity"/>
    <property type="evidence" value="ECO:0007669"/>
    <property type="project" value="UniProtKB-KW"/>
</dbReference>
<dbReference type="PANTHER" id="PTHR48081:SF30">
    <property type="entry name" value="ACETYL-HYDROLASE LIPR-RELATED"/>
    <property type="match status" value="1"/>
</dbReference>
<evidence type="ECO:0000256" key="1">
    <source>
        <dbReference type="ARBA" id="ARBA00010515"/>
    </source>
</evidence>
<protein>
    <submittedName>
        <fullName evidence="5">Alpha/beta hydrolase</fullName>
    </submittedName>
</protein>
<dbReference type="Gene3D" id="3.40.50.1820">
    <property type="entry name" value="alpha/beta hydrolase"/>
    <property type="match status" value="1"/>
</dbReference>
<sequence>MNSRQWRDRPAQMYFGPASWQARLLALAAAVVLRTSIAVLTLVGIVINRFFPAALQRARLDVIDAPMRCIRALPGTTVTRVRLSDCPAEWVVAPAARDSDRVIVYFHGSALVTLGLNSHRRFASKLSAATGAKVFNVGYRLAPLAGIEEAVADGLCAYRHVLDAGFTADRMVLAGDSAGGLMAADTALAVRDAGLPVPAGQVLLSALTSSDMEIKRAAARSRRDPFFPFLAFTFIYRVFATVNGTRELPVMPPEADLRGLGPVLLQIGDNELLRNDTFVLADALTAAGVPNWVQVWDRSLHMFQLSFDVNPDARRAIAEIADFVDYAVAASAPNVDLTHADEQKTVHNPTLDA</sequence>
<reference evidence="5 6" key="1">
    <citation type="submission" date="2023-08" db="EMBL/GenBank/DDBJ databases">
        <authorList>
            <person name="Folkvardsen B D."/>
            <person name="Norman A."/>
        </authorList>
    </citation>
    <scope>NUCLEOTIDE SEQUENCE [LARGE SCALE GENOMIC DNA]</scope>
    <source>
        <strain evidence="5 6">Mu0083</strain>
    </source>
</reference>
<keyword evidence="2 5" id="KW-0378">Hydrolase</keyword>
<comment type="similarity">
    <text evidence="1">Belongs to the 'GDXG' lipolytic enzyme family.</text>
</comment>
<dbReference type="SUPFAM" id="SSF53474">
    <property type="entry name" value="alpha/beta-Hydrolases"/>
    <property type="match status" value="1"/>
</dbReference>
<feature type="domain" description="Alpha/beta hydrolase fold-3" evidence="4">
    <location>
        <begin position="103"/>
        <end position="304"/>
    </location>
</feature>